<proteinExistence type="predicted"/>
<dbReference type="AlphaFoldDB" id="X1K469"/>
<comment type="caution">
    <text evidence="1">The sequence shown here is derived from an EMBL/GenBank/DDBJ whole genome shotgun (WGS) entry which is preliminary data.</text>
</comment>
<protein>
    <submittedName>
        <fullName evidence="1">Uncharacterized protein</fullName>
    </submittedName>
</protein>
<sequence>LLENPLYTDLTLHERRPRYLELETADAFLVGDCVLNNQPRAGLFKTNAGQLAPATYVLCDVYRRTPVEVGGRIERAGLPILYYRANPSGIGLDKSGRPVDTIYNYWDNAELVHLRDNSWDDLDEVKVEGIIIKPFYDFITDDRVVRPGGARPWPYRPDSYILISAGVDGLYGTNDDITNFGY</sequence>
<evidence type="ECO:0000313" key="1">
    <source>
        <dbReference type="EMBL" id="GAH76853.1"/>
    </source>
</evidence>
<reference evidence="1" key="1">
    <citation type="journal article" date="2014" name="Front. Microbiol.">
        <title>High frequency of phylogenetically diverse reductive dehalogenase-homologous genes in deep subseafloor sedimentary metagenomes.</title>
        <authorList>
            <person name="Kawai M."/>
            <person name="Futagami T."/>
            <person name="Toyoda A."/>
            <person name="Takaki Y."/>
            <person name="Nishi S."/>
            <person name="Hori S."/>
            <person name="Arai W."/>
            <person name="Tsubouchi T."/>
            <person name="Morono Y."/>
            <person name="Uchiyama I."/>
            <person name="Ito T."/>
            <person name="Fujiyama A."/>
            <person name="Inagaki F."/>
            <person name="Takami H."/>
        </authorList>
    </citation>
    <scope>NUCLEOTIDE SEQUENCE</scope>
    <source>
        <strain evidence="1">Expedition CK06-06</strain>
    </source>
</reference>
<accession>X1K469</accession>
<organism evidence="1">
    <name type="scientific">marine sediment metagenome</name>
    <dbReference type="NCBI Taxonomy" id="412755"/>
    <lineage>
        <taxon>unclassified sequences</taxon>
        <taxon>metagenomes</taxon>
        <taxon>ecological metagenomes</taxon>
    </lineage>
</organism>
<name>X1K469_9ZZZZ</name>
<dbReference type="EMBL" id="BARU01042930">
    <property type="protein sequence ID" value="GAH76853.1"/>
    <property type="molecule type" value="Genomic_DNA"/>
</dbReference>
<gene>
    <name evidence="1" type="ORF">S03H2_65845</name>
</gene>
<feature type="non-terminal residue" evidence="1">
    <location>
        <position position="1"/>
    </location>
</feature>